<protein>
    <submittedName>
        <fullName evidence="1">Uncharacterized protein</fullName>
    </submittedName>
</protein>
<name>E6PSB6_9ZZZZ</name>
<sequence length="124" mass="13636">MKTCKFVPSLLLAGALVAPLAAYAAQPVHSAPGEIGIVFHDAPGTQTREQVQRELDAFRRNPVSADGYWRQVGGGIDWAIVPHAYKLQNGQLLHADRFDHSTPRPDLNMTAEERQMARELYTGG</sequence>
<evidence type="ECO:0000313" key="1">
    <source>
        <dbReference type="EMBL" id="CBH97823.1"/>
    </source>
</evidence>
<dbReference type="AlphaFoldDB" id="E6PSB6"/>
<comment type="caution">
    <text evidence="1">The sequence shown here is derived from an EMBL/GenBank/DDBJ whole genome shotgun (WGS) entry which is preliminary data.</text>
</comment>
<organism evidence="1">
    <name type="scientific">mine drainage metagenome</name>
    <dbReference type="NCBI Taxonomy" id="410659"/>
    <lineage>
        <taxon>unclassified sequences</taxon>
        <taxon>metagenomes</taxon>
        <taxon>ecological metagenomes</taxon>
    </lineage>
</organism>
<gene>
    <name evidence="1" type="ORF">CARN2_3299</name>
</gene>
<proteinExistence type="predicted"/>
<dbReference type="EMBL" id="CABM01000048">
    <property type="protein sequence ID" value="CBH97823.1"/>
    <property type="molecule type" value="Genomic_DNA"/>
</dbReference>
<reference evidence="1" key="1">
    <citation type="submission" date="2009-10" db="EMBL/GenBank/DDBJ databases">
        <title>Diversity of trophic interactions inside an arsenic-rich microbial ecosystem.</title>
        <authorList>
            <person name="Bertin P.N."/>
            <person name="Heinrich-Salmeron A."/>
            <person name="Pelletier E."/>
            <person name="Goulhen-Chollet F."/>
            <person name="Arsene-Ploetze F."/>
            <person name="Gallien S."/>
            <person name="Calteau A."/>
            <person name="Vallenet D."/>
            <person name="Casiot C."/>
            <person name="Chane-Woon-Ming B."/>
            <person name="Giloteaux L."/>
            <person name="Barakat M."/>
            <person name="Bonnefoy V."/>
            <person name="Bruneel O."/>
            <person name="Chandler M."/>
            <person name="Cleiss J."/>
            <person name="Duran R."/>
            <person name="Elbaz-Poulichet F."/>
            <person name="Fonknechten N."/>
            <person name="Lauga B."/>
            <person name="Mornico D."/>
            <person name="Ortet P."/>
            <person name="Schaeffer C."/>
            <person name="Siguier P."/>
            <person name="Alexander Thil Smith A."/>
            <person name="Van Dorsselaer A."/>
            <person name="Weissenbach J."/>
            <person name="Medigue C."/>
            <person name="Le Paslier D."/>
        </authorList>
    </citation>
    <scope>NUCLEOTIDE SEQUENCE</scope>
</reference>
<accession>E6PSB6</accession>